<reference evidence="1 2" key="1">
    <citation type="submission" date="2020-11" db="EMBL/GenBank/DDBJ databases">
        <title>Pseudonocardia abyssalis sp. nov. and Pseudonocardia oceani sp. nov., description and phylogenomic analysis of two novel actinomycetes isolated from the deep Southern Ocean.</title>
        <authorList>
            <person name="Parra J."/>
        </authorList>
    </citation>
    <scope>NUCLEOTIDE SEQUENCE [LARGE SCALE GENOMIC DNA]</scope>
    <source>
        <strain evidence="1 2">KRD-168</strain>
    </source>
</reference>
<keyword evidence="2" id="KW-1185">Reference proteome</keyword>
<gene>
    <name evidence="1" type="ORF">I4I81_01290</name>
</gene>
<name>A0ABS6UKV0_9PSEU</name>
<accession>A0ABS6UKV0</accession>
<dbReference type="Proteomes" id="UP000694287">
    <property type="component" value="Unassembled WGS sequence"/>
</dbReference>
<comment type="caution">
    <text evidence="1">The sequence shown here is derived from an EMBL/GenBank/DDBJ whole genome shotgun (WGS) entry which is preliminary data.</text>
</comment>
<organism evidence="1 2">
    <name type="scientific">Pseudonocardia abyssalis</name>
    <dbReference type="NCBI Taxonomy" id="2792008"/>
    <lineage>
        <taxon>Bacteria</taxon>
        <taxon>Bacillati</taxon>
        <taxon>Actinomycetota</taxon>
        <taxon>Actinomycetes</taxon>
        <taxon>Pseudonocardiales</taxon>
        <taxon>Pseudonocardiaceae</taxon>
        <taxon>Pseudonocardia</taxon>
    </lineage>
</organism>
<evidence type="ECO:0000313" key="2">
    <source>
        <dbReference type="Proteomes" id="UP000694287"/>
    </source>
</evidence>
<proteinExistence type="predicted"/>
<protein>
    <recommendedName>
        <fullName evidence="3">PE domain-containing protein</fullName>
    </recommendedName>
</protein>
<evidence type="ECO:0000313" key="1">
    <source>
        <dbReference type="EMBL" id="MBW0132892.1"/>
    </source>
</evidence>
<dbReference type="RefSeq" id="WP_218615735.1">
    <property type="nucleotide sequence ID" value="NZ_JADQDK010000001.1"/>
</dbReference>
<evidence type="ECO:0008006" key="3">
    <source>
        <dbReference type="Google" id="ProtNLM"/>
    </source>
</evidence>
<sequence length="132" mass="13861">MADDGGGGTDEAERGYAALTWAESRLAAPVGGGGAGGGFVVDPERAEACIAELTRIANELRIQAMSAGSLRFDPPGSDEVSLNMADNGFEMSQRAVNFVRTWAGQIELTRDALQRQLDGYRGIEDANAQALA</sequence>
<dbReference type="EMBL" id="JADQDK010000001">
    <property type="protein sequence ID" value="MBW0132892.1"/>
    <property type="molecule type" value="Genomic_DNA"/>
</dbReference>